<name>A0A4Z1JD25_9HELO</name>
<evidence type="ECO:0000313" key="2">
    <source>
        <dbReference type="Proteomes" id="UP000297229"/>
    </source>
</evidence>
<dbReference type="AlphaFoldDB" id="A0A4Z1JD25"/>
<dbReference type="EMBL" id="PQXM01000572">
    <property type="protein sequence ID" value="TGO71446.1"/>
    <property type="molecule type" value="Genomic_DNA"/>
</dbReference>
<protein>
    <submittedName>
        <fullName evidence="1">Uncharacterized protein</fullName>
    </submittedName>
</protein>
<gene>
    <name evidence="1" type="ORF">BELL_0574g00030</name>
</gene>
<accession>A0A4Z1JD25</accession>
<organism evidence="1 2">
    <name type="scientific">Botrytis elliptica</name>
    <dbReference type="NCBI Taxonomy" id="278938"/>
    <lineage>
        <taxon>Eukaryota</taxon>
        <taxon>Fungi</taxon>
        <taxon>Dikarya</taxon>
        <taxon>Ascomycota</taxon>
        <taxon>Pezizomycotina</taxon>
        <taxon>Leotiomycetes</taxon>
        <taxon>Helotiales</taxon>
        <taxon>Sclerotiniaceae</taxon>
        <taxon>Botrytis</taxon>
    </lineage>
</organism>
<dbReference type="Proteomes" id="UP000297229">
    <property type="component" value="Unassembled WGS sequence"/>
</dbReference>
<proteinExistence type="predicted"/>
<evidence type="ECO:0000313" key="1">
    <source>
        <dbReference type="EMBL" id="TGO71446.1"/>
    </source>
</evidence>
<keyword evidence="2" id="KW-1185">Reference proteome</keyword>
<comment type="caution">
    <text evidence="1">The sequence shown here is derived from an EMBL/GenBank/DDBJ whole genome shotgun (WGS) entry which is preliminary data.</text>
</comment>
<reference evidence="1 2" key="1">
    <citation type="submission" date="2017-12" db="EMBL/GenBank/DDBJ databases">
        <title>Comparative genomics of Botrytis spp.</title>
        <authorList>
            <person name="Valero-Jimenez C.A."/>
            <person name="Tapia P."/>
            <person name="Veloso J."/>
            <person name="Silva-Moreno E."/>
            <person name="Staats M."/>
            <person name="Valdes J.H."/>
            <person name="Van Kan J.A.L."/>
        </authorList>
    </citation>
    <scope>NUCLEOTIDE SEQUENCE [LARGE SCALE GENOMIC DNA]</scope>
    <source>
        <strain evidence="1 2">Be9601</strain>
    </source>
</reference>
<sequence>MRRSHSARYFATDASAATSITKSLVQVCTFAKVKAALPADGTLLVLPWFHRSHQQILNLKLLKSTKTTVLLKGAIDLLQGSYLAAEGDLDPGHARFISEPNLRVYGSNNDKSELGQPNTTPILYEDQFIHLQAGTPFSLLLASPLT</sequence>